<protein>
    <submittedName>
        <fullName evidence="1">Uncharacterized protein</fullName>
    </submittedName>
</protein>
<reference evidence="1" key="2">
    <citation type="journal article" date="2015" name="Data Brief">
        <title>Shoot transcriptome of the giant reed, Arundo donax.</title>
        <authorList>
            <person name="Barrero R.A."/>
            <person name="Guerrero F.D."/>
            <person name="Moolhuijzen P."/>
            <person name="Goolsby J.A."/>
            <person name="Tidwell J."/>
            <person name="Bellgard S.E."/>
            <person name="Bellgard M.I."/>
        </authorList>
    </citation>
    <scope>NUCLEOTIDE SEQUENCE</scope>
    <source>
        <tissue evidence="1">Shoot tissue taken approximately 20 cm above the soil surface</tissue>
    </source>
</reference>
<dbReference type="EMBL" id="GBRH01262250">
    <property type="protein sequence ID" value="JAD35645.1"/>
    <property type="molecule type" value="Transcribed_RNA"/>
</dbReference>
<name>A0A0A8ZG08_ARUDO</name>
<accession>A0A0A8ZG08</accession>
<reference evidence="1" key="1">
    <citation type="submission" date="2014-09" db="EMBL/GenBank/DDBJ databases">
        <authorList>
            <person name="Magalhaes I.L.F."/>
            <person name="Oliveira U."/>
            <person name="Santos F.R."/>
            <person name="Vidigal T.H.D.A."/>
            <person name="Brescovit A.D."/>
            <person name="Santos A.J."/>
        </authorList>
    </citation>
    <scope>NUCLEOTIDE SEQUENCE</scope>
    <source>
        <tissue evidence="1">Shoot tissue taken approximately 20 cm above the soil surface</tissue>
    </source>
</reference>
<proteinExistence type="predicted"/>
<sequence>MLLYCYLVLVIG</sequence>
<organism evidence="1">
    <name type="scientific">Arundo donax</name>
    <name type="common">Giant reed</name>
    <name type="synonym">Donax arundinaceus</name>
    <dbReference type="NCBI Taxonomy" id="35708"/>
    <lineage>
        <taxon>Eukaryota</taxon>
        <taxon>Viridiplantae</taxon>
        <taxon>Streptophyta</taxon>
        <taxon>Embryophyta</taxon>
        <taxon>Tracheophyta</taxon>
        <taxon>Spermatophyta</taxon>
        <taxon>Magnoliopsida</taxon>
        <taxon>Liliopsida</taxon>
        <taxon>Poales</taxon>
        <taxon>Poaceae</taxon>
        <taxon>PACMAD clade</taxon>
        <taxon>Arundinoideae</taxon>
        <taxon>Arundineae</taxon>
        <taxon>Arundo</taxon>
    </lineage>
</organism>
<evidence type="ECO:0000313" key="1">
    <source>
        <dbReference type="EMBL" id="JAD35645.1"/>
    </source>
</evidence>